<dbReference type="GO" id="GO:0000272">
    <property type="term" value="P:polysaccharide catabolic process"/>
    <property type="evidence" value="ECO:0007669"/>
    <property type="project" value="UniProtKB-KW"/>
</dbReference>
<dbReference type="STRING" id="97972.A0A2V1DVC7"/>
<comment type="similarity">
    <text evidence="1 2">Belongs to the glycosyl hydrolase 12 (cellulase H) family.</text>
</comment>
<dbReference type="InterPro" id="IPR002594">
    <property type="entry name" value="GH12"/>
</dbReference>
<feature type="chain" id="PRO_5015918173" evidence="3">
    <location>
        <begin position="18"/>
        <end position="238"/>
    </location>
</feature>
<evidence type="ECO:0000256" key="2">
    <source>
        <dbReference type="RuleBase" id="RU361163"/>
    </source>
</evidence>
<dbReference type="Gene3D" id="2.60.120.180">
    <property type="match status" value="1"/>
</dbReference>
<dbReference type="PANTHER" id="PTHR34002">
    <property type="entry name" value="BLR1656 PROTEIN"/>
    <property type="match status" value="1"/>
</dbReference>
<feature type="signal peptide" evidence="3">
    <location>
        <begin position="1"/>
        <end position="17"/>
    </location>
</feature>
<accession>A0A2V1DVC7</accession>
<dbReference type="InterPro" id="IPR013320">
    <property type="entry name" value="ConA-like_dom_sf"/>
</dbReference>
<evidence type="ECO:0000313" key="4">
    <source>
        <dbReference type="EMBL" id="PVI01205.1"/>
    </source>
</evidence>
<gene>
    <name evidence="4" type="ORF">DM02DRAFT_525448</name>
</gene>
<dbReference type="SUPFAM" id="SSF49899">
    <property type="entry name" value="Concanavalin A-like lectins/glucanases"/>
    <property type="match status" value="1"/>
</dbReference>
<keyword evidence="2" id="KW-0119">Carbohydrate metabolism</keyword>
<keyword evidence="5" id="KW-1185">Reference proteome</keyword>
<dbReference type="Pfam" id="PF01670">
    <property type="entry name" value="Glyco_hydro_12"/>
    <property type="match status" value="1"/>
</dbReference>
<keyword evidence="3" id="KW-0732">Signal</keyword>
<keyword evidence="2 4" id="KW-0378">Hydrolase</keyword>
<name>A0A2V1DVC7_9PLEO</name>
<proteinExistence type="inferred from homology"/>
<evidence type="ECO:0000313" key="5">
    <source>
        <dbReference type="Proteomes" id="UP000244855"/>
    </source>
</evidence>
<dbReference type="Proteomes" id="UP000244855">
    <property type="component" value="Unassembled WGS sequence"/>
</dbReference>
<dbReference type="EMBL" id="KZ805361">
    <property type="protein sequence ID" value="PVI01205.1"/>
    <property type="molecule type" value="Genomic_DNA"/>
</dbReference>
<reference evidence="4 5" key="1">
    <citation type="journal article" date="2018" name="Sci. Rep.">
        <title>Comparative genomics provides insights into the lifestyle and reveals functional heterogeneity of dark septate endophytic fungi.</title>
        <authorList>
            <person name="Knapp D.G."/>
            <person name="Nemeth J.B."/>
            <person name="Barry K."/>
            <person name="Hainaut M."/>
            <person name="Henrissat B."/>
            <person name="Johnson J."/>
            <person name="Kuo A."/>
            <person name="Lim J.H.P."/>
            <person name="Lipzen A."/>
            <person name="Nolan M."/>
            <person name="Ohm R.A."/>
            <person name="Tamas L."/>
            <person name="Grigoriev I.V."/>
            <person name="Spatafora J.W."/>
            <person name="Nagy L.G."/>
            <person name="Kovacs G.M."/>
        </authorList>
    </citation>
    <scope>NUCLEOTIDE SEQUENCE [LARGE SCALE GENOMIC DNA]</scope>
    <source>
        <strain evidence="4 5">DSE2036</strain>
    </source>
</reference>
<keyword evidence="2" id="KW-0326">Glycosidase</keyword>
<dbReference type="PANTHER" id="PTHR34002:SF10">
    <property type="entry name" value="PUTATIVE-RELATED"/>
    <property type="match status" value="1"/>
</dbReference>
<evidence type="ECO:0000256" key="1">
    <source>
        <dbReference type="ARBA" id="ARBA00005519"/>
    </source>
</evidence>
<keyword evidence="2" id="KW-0624">Polysaccharide degradation</keyword>
<dbReference type="AlphaFoldDB" id="A0A2V1DVC7"/>
<organism evidence="4 5">
    <name type="scientific">Periconia macrospinosa</name>
    <dbReference type="NCBI Taxonomy" id="97972"/>
    <lineage>
        <taxon>Eukaryota</taxon>
        <taxon>Fungi</taxon>
        <taxon>Dikarya</taxon>
        <taxon>Ascomycota</taxon>
        <taxon>Pezizomycotina</taxon>
        <taxon>Dothideomycetes</taxon>
        <taxon>Pleosporomycetidae</taxon>
        <taxon>Pleosporales</taxon>
        <taxon>Massarineae</taxon>
        <taxon>Periconiaceae</taxon>
        <taxon>Periconia</taxon>
    </lineage>
</organism>
<dbReference type="GO" id="GO:0008810">
    <property type="term" value="F:cellulase activity"/>
    <property type="evidence" value="ECO:0007669"/>
    <property type="project" value="InterPro"/>
</dbReference>
<dbReference type="InterPro" id="IPR013319">
    <property type="entry name" value="GH11/12"/>
</dbReference>
<protein>
    <submittedName>
        <fullName evidence="4">Glycoside hydrolase family 12 protein</fullName>
    </submittedName>
</protein>
<dbReference type="OrthoDB" id="89349at2759"/>
<sequence>MKATVFVLAAFAPMVLTQSTLCGQYDHFSANGYDFNNNNWGKGSATSGSQCTYVQSTSTSGVGWRTTWAWAGGQDKVKSYAYSGRQIEKKPVSQYKSLQTKTQWSYNNTNIRANVAYDLFTAADVNHDTSSGDYELMVWLGKFGDISPIGKSQGQVNVAGTNWELFYGPNGQMQVYSFVAPNAMTSFNSNLKDFFDYLTKNKAFPASTQNLITYQFGTEPFTGDKTTLSVTQWSAEAS</sequence>
<evidence type="ECO:0000256" key="3">
    <source>
        <dbReference type="SAM" id="SignalP"/>
    </source>
</evidence>